<organism evidence="1 2">
    <name type="scientific">Parapedobacter koreensis</name>
    <dbReference type="NCBI Taxonomy" id="332977"/>
    <lineage>
        <taxon>Bacteria</taxon>
        <taxon>Pseudomonadati</taxon>
        <taxon>Bacteroidota</taxon>
        <taxon>Sphingobacteriia</taxon>
        <taxon>Sphingobacteriales</taxon>
        <taxon>Sphingobacteriaceae</taxon>
        <taxon>Parapedobacter</taxon>
    </lineage>
</organism>
<keyword evidence="2" id="KW-1185">Reference proteome</keyword>
<protein>
    <submittedName>
        <fullName evidence="1">Uncharacterized protein</fullName>
    </submittedName>
</protein>
<dbReference type="OrthoDB" id="7060651at2"/>
<name>A0A1H7UEP0_9SPHI</name>
<dbReference type="Proteomes" id="UP000198916">
    <property type="component" value="Unassembled WGS sequence"/>
</dbReference>
<accession>A0A1H7UEP0</accession>
<dbReference type="STRING" id="332977.SAMN05421740_11529"/>
<dbReference type="EMBL" id="FNZR01000015">
    <property type="protein sequence ID" value="SEL95493.1"/>
    <property type="molecule type" value="Genomic_DNA"/>
</dbReference>
<evidence type="ECO:0000313" key="2">
    <source>
        <dbReference type="Proteomes" id="UP000198916"/>
    </source>
</evidence>
<sequence>MNQGTEERLKEYSWHDCPVYSFKFDDNFSLDIDYILEWKLEKGNSYKYLIAPASLEFIEVTALKINIETSFVNGFEIDRIEYSNGTWGIYLQEGKIEFKAKDFLQKIRKDPIWKTNQFLSEIERN</sequence>
<proteinExistence type="predicted"/>
<dbReference type="AlphaFoldDB" id="A0A1H7UEP0"/>
<dbReference type="RefSeq" id="WP_090609306.1">
    <property type="nucleotide sequence ID" value="NZ_FNZR01000015.1"/>
</dbReference>
<gene>
    <name evidence="1" type="ORF">SAMN05421740_11529</name>
</gene>
<reference evidence="2" key="1">
    <citation type="submission" date="2016-10" db="EMBL/GenBank/DDBJ databases">
        <authorList>
            <person name="Varghese N."/>
            <person name="Submissions S."/>
        </authorList>
    </citation>
    <scope>NUCLEOTIDE SEQUENCE [LARGE SCALE GENOMIC DNA]</scope>
    <source>
        <strain evidence="2">Jip14</strain>
    </source>
</reference>
<evidence type="ECO:0000313" key="1">
    <source>
        <dbReference type="EMBL" id="SEL95493.1"/>
    </source>
</evidence>